<dbReference type="Pfam" id="PF00583">
    <property type="entry name" value="Acetyltransf_1"/>
    <property type="match status" value="1"/>
</dbReference>
<dbReference type="CDD" id="cd04301">
    <property type="entry name" value="NAT_SF"/>
    <property type="match status" value="1"/>
</dbReference>
<reference evidence="4" key="2">
    <citation type="submission" date="2021-04" db="EMBL/GenBank/DDBJ databases">
        <authorList>
            <person name="Gilroy R."/>
        </authorList>
    </citation>
    <scope>NUCLEOTIDE SEQUENCE</scope>
    <source>
        <strain evidence="4">CHK32-1732</strain>
    </source>
</reference>
<keyword evidence="2" id="KW-0012">Acyltransferase</keyword>
<evidence type="ECO:0000313" key="5">
    <source>
        <dbReference type="Proteomes" id="UP000824190"/>
    </source>
</evidence>
<dbReference type="InterPro" id="IPR050832">
    <property type="entry name" value="Bact_Acetyltransf"/>
</dbReference>
<evidence type="ECO:0000256" key="1">
    <source>
        <dbReference type="ARBA" id="ARBA00022679"/>
    </source>
</evidence>
<dbReference type="Proteomes" id="UP000824190">
    <property type="component" value="Unassembled WGS sequence"/>
</dbReference>
<evidence type="ECO:0000313" key="4">
    <source>
        <dbReference type="EMBL" id="HIW91281.1"/>
    </source>
</evidence>
<dbReference type="InterPro" id="IPR016181">
    <property type="entry name" value="Acyl_CoA_acyltransferase"/>
</dbReference>
<dbReference type="AlphaFoldDB" id="A0A9D1RMX5"/>
<keyword evidence="1" id="KW-0808">Transferase</keyword>
<dbReference type="InterPro" id="IPR000182">
    <property type="entry name" value="GNAT_dom"/>
</dbReference>
<comment type="caution">
    <text evidence="4">The sequence shown here is derived from an EMBL/GenBank/DDBJ whole genome shotgun (WGS) entry which is preliminary data.</text>
</comment>
<accession>A0A9D1RMX5</accession>
<dbReference type="EMBL" id="DXGC01000062">
    <property type="protein sequence ID" value="HIW91281.1"/>
    <property type="molecule type" value="Genomic_DNA"/>
</dbReference>
<gene>
    <name evidence="4" type="ORF">H9870_06445</name>
</gene>
<feature type="domain" description="N-acetyltransferase" evidence="3">
    <location>
        <begin position="7"/>
        <end position="165"/>
    </location>
</feature>
<dbReference type="PROSITE" id="PS51186">
    <property type="entry name" value="GNAT"/>
    <property type="match status" value="1"/>
</dbReference>
<dbReference type="PANTHER" id="PTHR43877">
    <property type="entry name" value="AMINOALKYLPHOSPHONATE N-ACETYLTRANSFERASE-RELATED-RELATED"/>
    <property type="match status" value="1"/>
</dbReference>
<dbReference type="Gene3D" id="3.40.630.30">
    <property type="match status" value="1"/>
</dbReference>
<organism evidence="4 5">
    <name type="scientific">Candidatus Corynebacterium avicola</name>
    <dbReference type="NCBI Taxonomy" id="2838527"/>
    <lineage>
        <taxon>Bacteria</taxon>
        <taxon>Bacillati</taxon>
        <taxon>Actinomycetota</taxon>
        <taxon>Actinomycetes</taxon>
        <taxon>Mycobacteriales</taxon>
        <taxon>Corynebacteriaceae</taxon>
        <taxon>Corynebacterium</taxon>
    </lineage>
</organism>
<name>A0A9D1RMX5_9CORY</name>
<proteinExistence type="predicted"/>
<sequence>MNTTRPDAVRPATVEDAVTLGRLLYDFNTEFGTPTPGAAEFASRFRGLLSGEDTEAFLSEDDRGEATGFALVSLRSTPYFDGPLVQLEELYVLPGLRDRGIGTRLLDAVVACAQDRGSEEVHIGVDEMDTDTRRFYERHGFTNIVDATSEVGDGTRDFRMLLYLREL</sequence>
<evidence type="ECO:0000256" key="2">
    <source>
        <dbReference type="ARBA" id="ARBA00023315"/>
    </source>
</evidence>
<reference evidence="4" key="1">
    <citation type="journal article" date="2021" name="PeerJ">
        <title>Extensive microbial diversity within the chicken gut microbiome revealed by metagenomics and culture.</title>
        <authorList>
            <person name="Gilroy R."/>
            <person name="Ravi A."/>
            <person name="Getino M."/>
            <person name="Pursley I."/>
            <person name="Horton D.L."/>
            <person name="Alikhan N.F."/>
            <person name="Baker D."/>
            <person name="Gharbi K."/>
            <person name="Hall N."/>
            <person name="Watson M."/>
            <person name="Adriaenssens E.M."/>
            <person name="Foster-Nyarko E."/>
            <person name="Jarju S."/>
            <person name="Secka A."/>
            <person name="Antonio M."/>
            <person name="Oren A."/>
            <person name="Chaudhuri R.R."/>
            <person name="La Ragione R."/>
            <person name="Hildebrand F."/>
            <person name="Pallen M.J."/>
        </authorList>
    </citation>
    <scope>NUCLEOTIDE SEQUENCE</scope>
    <source>
        <strain evidence="4">CHK32-1732</strain>
    </source>
</reference>
<evidence type="ECO:0000259" key="3">
    <source>
        <dbReference type="PROSITE" id="PS51186"/>
    </source>
</evidence>
<dbReference type="GO" id="GO:0016747">
    <property type="term" value="F:acyltransferase activity, transferring groups other than amino-acyl groups"/>
    <property type="evidence" value="ECO:0007669"/>
    <property type="project" value="InterPro"/>
</dbReference>
<dbReference type="SUPFAM" id="SSF55729">
    <property type="entry name" value="Acyl-CoA N-acyltransferases (Nat)"/>
    <property type="match status" value="1"/>
</dbReference>
<protein>
    <submittedName>
        <fullName evidence="4">GNAT family N-acetyltransferase</fullName>
    </submittedName>
</protein>